<feature type="non-terminal residue" evidence="1">
    <location>
        <position position="1"/>
    </location>
</feature>
<evidence type="ECO:0000313" key="1">
    <source>
        <dbReference type="EMBL" id="GKT34188.1"/>
    </source>
</evidence>
<organism evidence="1 2">
    <name type="scientific">Aduncisulcus paluster</name>
    <dbReference type="NCBI Taxonomy" id="2918883"/>
    <lineage>
        <taxon>Eukaryota</taxon>
        <taxon>Metamonada</taxon>
        <taxon>Carpediemonas-like organisms</taxon>
        <taxon>Aduncisulcus</taxon>
    </lineage>
</organism>
<sequence length="61" mass="6846">RIKIIMDKGKKKLAGFNTRGLQNIGFSYAMQPGLEAIYDDHAELVKARKRYRRPVSGPIAG</sequence>
<dbReference type="Proteomes" id="UP001057375">
    <property type="component" value="Unassembled WGS sequence"/>
</dbReference>
<protein>
    <submittedName>
        <fullName evidence="1">Uncharacterized protein</fullName>
    </submittedName>
</protein>
<keyword evidence="2" id="KW-1185">Reference proteome</keyword>
<reference evidence="1" key="1">
    <citation type="submission" date="2022-03" db="EMBL/GenBank/DDBJ databases">
        <title>Draft genome sequence of Aduncisulcus paluster, a free-living microaerophilic Fornicata.</title>
        <authorList>
            <person name="Yuyama I."/>
            <person name="Kume K."/>
            <person name="Tamura T."/>
            <person name="Inagaki Y."/>
            <person name="Hashimoto T."/>
        </authorList>
    </citation>
    <scope>NUCLEOTIDE SEQUENCE</scope>
    <source>
        <strain evidence="1">NY0171</strain>
    </source>
</reference>
<accession>A0ABQ5KNV9</accession>
<dbReference type="EMBL" id="BQXS01003388">
    <property type="protein sequence ID" value="GKT34188.1"/>
    <property type="molecule type" value="Genomic_DNA"/>
</dbReference>
<comment type="caution">
    <text evidence="1">The sequence shown here is derived from an EMBL/GenBank/DDBJ whole genome shotgun (WGS) entry which is preliminary data.</text>
</comment>
<evidence type="ECO:0000313" key="2">
    <source>
        <dbReference type="Proteomes" id="UP001057375"/>
    </source>
</evidence>
<gene>
    <name evidence="1" type="ORF">ADUPG1_002760</name>
</gene>
<proteinExistence type="predicted"/>
<name>A0ABQ5KNV9_9EUKA</name>